<evidence type="ECO:0000256" key="6">
    <source>
        <dbReference type="ARBA" id="ARBA00047806"/>
    </source>
</evidence>
<protein>
    <recommendedName>
        <fullName evidence="2">peptide-methionine (S)-S-oxide reductase</fullName>
        <ecNumber evidence="2">1.8.4.11</ecNumber>
    </recommendedName>
    <alternativeName>
        <fullName evidence="5">Peptide-methionine (S)-S-oxide reductase</fullName>
    </alternativeName>
    <alternativeName>
        <fullName evidence="4">Protein-methionine-S-oxide reductase</fullName>
    </alternativeName>
</protein>
<dbReference type="EC" id="1.8.4.11" evidence="2"/>
<dbReference type="OrthoDB" id="77405at2759"/>
<gene>
    <name evidence="9" type="ORF">JKP88DRAFT_50711</name>
</gene>
<comment type="catalytic activity">
    <reaction evidence="7">
        <text>[thioredoxin]-disulfide + L-methionine + H2O = L-methionine (S)-S-oxide + [thioredoxin]-dithiol</text>
        <dbReference type="Rhea" id="RHEA:19993"/>
        <dbReference type="Rhea" id="RHEA-COMP:10698"/>
        <dbReference type="Rhea" id="RHEA-COMP:10700"/>
        <dbReference type="ChEBI" id="CHEBI:15377"/>
        <dbReference type="ChEBI" id="CHEBI:29950"/>
        <dbReference type="ChEBI" id="CHEBI:50058"/>
        <dbReference type="ChEBI" id="CHEBI:57844"/>
        <dbReference type="ChEBI" id="CHEBI:58772"/>
        <dbReference type="EC" id="1.8.4.11"/>
    </reaction>
</comment>
<dbReference type="Gene3D" id="3.30.1060.10">
    <property type="entry name" value="Peptide methionine sulphoxide reductase MsrA"/>
    <property type="match status" value="1"/>
</dbReference>
<dbReference type="AlphaFoldDB" id="A0A835Z6G6"/>
<evidence type="ECO:0000313" key="10">
    <source>
        <dbReference type="Proteomes" id="UP000664859"/>
    </source>
</evidence>
<sequence length="271" mass="29510">MKLVRSRSVVAVAALATSEVVSRGSAFAVTPSSRGLRTLSQGRFTSINRRAIAAAVSLPTEPVRMLFGAFGKKTMDYTGLQGSAAEAAKAALDKKVPAKSEEGWDIATFAGGCFWGSELQFQRVPGVISTHVGYTQGKVDQPSYDDVCSGSTGHTEGFQVYYDPKQVSYKTLVEEFFSRVDPTQVNGQGNDRGTQYRSGVYFHTPEQEAAAKEVFERLAKENSRPIATELKAAAVFYPAEPYHQQYLSKGGRFNQPQSAEKGCTDKIRCYG</sequence>
<comment type="caution">
    <text evidence="9">The sequence shown here is derived from an EMBL/GenBank/DDBJ whole genome shotgun (WGS) entry which is preliminary data.</text>
</comment>
<evidence type="ECO:0000259" key="8">
    <source>
        <dbReference type="Pfam" id="PF01625"/>
    </source>
</evidence>
<feature type="domain" description="Peptide methionine sulphoxide reductase MsrA" evidence="8">
    <location>
        <begin position="107"/>
        <end position="249"/>
    </location>
</feature>
<organism evidence="9 10">
    <name type="scientific">Tribonema minus</name>
    <dbReference type="NCBI Taxonomy" id="303371"/>
    <lineage>
        <taxon>Eukaryota</taxon>
        <taxon>Sar</taxon>
        <taxon>Stramenopiles</taxon>
        <taxon>Ochrophyta</taxon>
        <taxon>PX clade</taxon>
        <taxon>Xanthophyceae</taxon>
        <taxon>Tribonematales</taxon>
        <taxon>Tribonemataceae</taxon>
        <taxon>Tribonema</taxon>
    </lineage>
</organism>
<dbReference type="PANTHER" id="PTHR42799:SF2">
    <property type="entry name" value="MITOCHONDRIAL PEPTIDE METHIONINE SULFOXIDE REDUCTASE"/>
    <property type="match status" value="1"/>
</dbReference>
<dbReference type="NCBIfam" id="TIGR00401">
    <property type="entry name" value="msrA"/>
    <property type="match status" value="1"/>
</dbReference>
<keyword evidence="3" id="KW-0560">Oxidoreductase</keyword>
<dbReference type="InterPro" id="IPR036509">
    <property type="entry name" value="Met_Sox_Rdtase_MsrA_sf"/>
</dbReference>
<name>A0A835Z6G6_9STRA</name>
<dbReference type="HAMAP" id="MF_01401">
    <property type="entry name" value="MsrA"/>
    <property type="match status" value="1"/>
</dbReference>
<comment type="catalytic activity">
    <reaction evidence="6">
        <text>L-methionyl-[protein] + [thioredoxin]-disulfide + H2O = L-methionyl-(S)-S-oxide-[protein] + [thioredoxin]-dithiol</text>
        <dbReference type="Rhea" id="RHEA:14217"/>
        <dbReference type="Rhea" id="RHEA-COMP:10698"/>
        <dbReference type="Rhea" id="RHEA-COMP:10700"/>
        <dbReference type="Rhea" id="RHEA-COMP:12313"/>
        <dbReference type="Rhea" id="RHEA-COMP:12315"/>
        <dbReference type="ChEBI" id="CHEBI:15377"/>
        <dbReference type="ChEBI" id="CHEBI:16044"/>
        <dbReference type="ChEBI" id="CHEBI:29950"/>
        <dbReference type="ChEBI" id="CHEBI:44120"/>
        <dbReference type="ChEBI" id="CHEBI:50058"/>
        <dbReference type="EC" id="1.8.4.11"/>
    </reaction>
</comment>
<dbReference type="GO" id="GO:0034599">
    <property type="term" value="P:cellular response to oxidative stress"/>
    <property type="evidence" value="ECO:0007669"/>
    <property type="project" value="TreeGrafter"/>
</dbReference>
<evidence type="ECO:0000256" key="5">
    <source>
        <dbReference type="ARBA" id="ARBA00030643"/>
    </source>
</evidence>
<reference evidence="9" key="1">
    <citation type="submission" date="2021-02" db="EMBL/GenBank/DDBJ databases">
        <title>First Annotated Genome of the Yellow-green Alga Tribonema minus.</title>
        <authorList>
            <person name="Mahan K.M."/>
        </authorList>
    </citation>
    <scope>NUCLEOTIDE SEQUENCE</scope>
    <source>
        <strain evidence="9">UTEX B ZZ1240</strain>
    </source>
</reference>
<evidence type="ECO:0000256" key="4">
    <source>
        <dbReference type="ARBA" id="ARBA00030273"/>
    </source>
</evidence>
<dbReference type="SUPFAM" id="SSF55068">
    <property type="entry name" value="Peptide methionine sulfoxide reductase"/>
    <property type="match status" value="1"/>
</dbReference>
<dbReference type="Pfam" id="PF01625">
    <property type="entry name" value="PMSR"/>
    <property type="match status" value="1"/>
</dbReference>
<dbReference type="GO" id="GO:0005737">
    <property type="term" value="C:cytoplasm"/>
    <property type="evidence" value="ECO:0007669"/>
    <property type="project" value="TreeGrafter"/>
</dbReference>
<dbReference type="FunFam" id="3.30.1060.10:FF:000002">
    <property type="entry name" value="Peptide methionine sulfoxide reductase"/>
    <property type="match status" value="1"/>
</dbReference>
<dbReference type="Proteomes" id="UP000664859">
    <property type="component" value="Unassembled WGS sequence"/>
</dbReference>
<dbReference type="GO" id="GO:0008113">
    <property type="term" value="F:peptide-methionine (S)-S-oxide reductase activity"/>
    <property type="evidence" value="ECO:0007669"/>
    <property type="project" value="UniProtKB-EC"/>
</dbReference>
<dbReference type="EMBL" id="JAFCMP010000179">
    <property type="protein sequence ID" value="KAG5184159.1"/>
    <property type="molecule type" value="Genomic_DNA"/>
</dbReference>
<evidence type="ECO:0000313" key="9">
    <source>
        <dbReference type="EMBL" id="KAG5184159.1"/>
    </source>
</evidence>
<evidence type="ECO:0000256" key="3">
    <source>
        <dbReference type="ARBA" id="ARBA00023002"/>
    </source>
</evidence>
<keyword evidence="10" id="KW-1185">Reference proteome</keyword>
<dbReference type="InterPro" id="IPR050162">
    <property type="entry name" value="MsrA_MetSO_reductase"/>
</dbReference>
<evidence type="ECO:0000256" key="1">
    <source>
        <dbReference type="ARBA" id="ARBA00005591"/>
    </source>
</evidence>
<proteinExistence type="inferred from homology"/>
<dbReference type="PANTHER" id="PTHR42799">
    <property type="entry name" value="MITOCHONDRIAL PEPTIDE METHIONINE SULFOXIDE REDUCTASE"/>
    <property type="match status" value="1"/>
</dbReference>
<evidence type="ECO:0000256" key="2">
    <source>
        <dbReference type="ARBA" id="ARBA00012502"/>
    </source>
</evidence>
<dbReference type="InterPro" id="IPR002569">
    <property type="entry name" value="Met_Sox_Rdtase_MsrA_dom"/>
</dbReference>
<accession>A0A835Z6G6</accession>
<evidence type="ECO:0000256" key="7">
    <source>
        <dbReference type="ARBA" id="ARBA00048782"/>
    </source>
</evidence>
<comment type="similarity">
    <text evidence="1">Belongs to the MsrA Met sulfoxide reductase family.</text>
</comment>